<dbReference type="Gene3D" id="2.60.40.10">
    <property type="entry name" value="Immunoglobulins"/>
    <property type="match status" value="5"/>
</dbReference>
<evidence type="ECO:0000256" key="1">
    <source>
        <dbReference type="ARBA" id="ARBA00004479"/>
    </source>
</evidence>
<comment type="subcellular location">
    <subcellularLocation>
        <location evidence="1">Membrane</location>
        <topology evidence="1">Single-pass type I membrane protein</topology>
    </subcellularLocation>
</comment>
<keyword evidence="11" id="KW-1185">Reference proteome</keyword>
<dbReference type="EMBL" id="JACCBI010000001">
    <property type="protein sequence ID" value="NYD68232.1"/>
    <property type="molecule type" value="Genomic_DNA"/>
</dbReference>
<evidence type="ECO:0000313" key="12">
    <source>
        <dbReference type="Proteomes" id="UP000581087"/>
    </source>
</evidence>
<comment type="caution">
    <text evidence="10">The sequence shown here is derived from an EMBL/GenBank/DDBJ whole genome shotgun (WGS) entry which is preliminary data.</text>
</comment>
<dbReference type="GO" id="GO:0050839">
    <property type="term" value="F:cell adhesion molecule binding"/>
    <property type="evidence" value="ECO:0007669"/>
    <property type="project" value="TreeGrafter"/>
</dbReference>
<keyword evidence="3" id="KW-1015">Disulfide bond</keyword>
<dbReference type="InterPro" id="IPR013783">
    <property type="entry name" value="Ig-like_fold"/>
</dbReference>
<dbReference type="SUPFAM" id="SSF48726">
    <property type="entry name" value="Immunoglobulin"/>
    <property type="match status" value="4"/>
</dbReference>
<keyword evidence="6" id="KW-1133">Transmembrane helix</keyword>
<evidence type="ECO:0000256" key="6">
    <source>
        <dbReference type="SAM" id="Phobius"/>
    </source>
</evidence>
<dbReference type="InterPro" id="IPR051275">
    <property type="entry name" value="Cell_adhesion_signaling"/>
</dbReference>
<dbReference type="InterPro" id="IPR036179">
    <property type="entry name" value="Ig-like_dom_sf"/>
</dbReference>
<dbReference type="RefSeq" id="WP_129171870.1">
    <property type="nucleotide sequence ID" value="NZ_JACCBI010000001.1"/>
</dbReference>
<evidence type="ECO:0000313" key="11">
    <source>
        <dbReference type="Proteomes" id="UP000292686"/>
    </source>
</evidence>
<keyword evidence="6" id="KW-0812">Transmembrane</keyword>
<keyword evidence="2 6" id="KW-0472">Membrane</keyword>
<feature type="domain" description="Ig-like" evidence="8">
    <location>
        <begin position="1051"/>
        <end position="1141"/>
    </location>
</feature>
<dbReference type="OrthoDB" id="7210788at2"/>
<evidence type="ECO:0000313" key="9">
    <source>
        <dbReference type="EMBL" id="NYD68232.1"/>
    </source>
</evidence>
<dbReference type="PANTHER" id="PTHR11640:SF31">
    <property type="entry name" value="IRREGULAR CHIASM C-ROUGHEST PROTEIN-RELATED"/>
    <property type="match status" value="1"/>
</dbReference>
<keyword evidence="4" id="KW-0325">Glycoprotein</keyword>
<dbReference type="GO" id="GO:0005886">
    <property type="term" value="C:plasma membrane"/>
    <property type="evidence" value="ECO:0007669"/>
    <property type="project" value="TreeGrafter"/>
</dbReference>
<accession>A0A4Q2MC77</accession>
<reference evidence="9 12" key="2">
    <citation type="submission" date="2020-07" db="EMBL/GenBank/DDBJ databases">
        <title>Sequencing the genomes of 1000 actinobacteria strains.</title>
        <authorList>
            <person name="Klenk H.-P."/>
        </authorList>
    </citation>
    <scope>NUCLEOTIDE SEQUENCE [LARGE SCALE GENOMIC DNA]</scope>
    <source>
        <strain evidence="9 12">DSM 23870</strain>
    </source>
</reference>
<keyword evidence="7" id="KW-0732">Signal</keyword>
<keyword evidence="5" id="KW-0393">Immunoglobulin domain</keyword>
<proteinExistence type="predicted"/>
<dbReference type="SMART" id="SM00409">
    <property type="entry name" value="IG"/>
    <property type="match status" value="7"/>
</dbReference>
<feature type="transmembrane region" description="Helical" evidence="6">
    <location>
        <begin position="1754"/>
        <end position="1773"/>
    </location>
</feature>
<evidence type="ECO:0000256" key="7">
    <source>
        <dbReference type="SAM" id="SignalP"/>
    </source>
</evidence>
<sequence>MSLPSRGKRLLPSVALALAASLGLSGLAAAPAFAAETSIDDAVFRWGVNAESNARAFAPGTWNFLSAGVVPKESAADLVVESDWRQSDGAVSIEKRQADDTFAAATWLGLRTDKNGTTTTTGNGLNSGHEVVIGGGTGTIDPDAGTASISWTGSFSVVYYSGMTQFWVKNPHLEVAEDGTGTVTATLGGWGSSMEDPELFVTLDEAPGTVIAQLSDVVVDESGITVQPDYLGVVTDVEGQTAPGSPNHGSFPQSFVDFQKLTGQNSYWFSSGGAADARKVPTPITVAYDASAPEVIAPSITAPPQSTSVAEGEPATFAVTATGDEPLTYRWQRSVDGAEWADIDGADDAEYAITSTTASDTGASFRVIVSNPAGEVVSDAAVLTVIPTPTNPSEPIDGATIELGFNNVHQGASPFGGCNYFVAGAIQGLGADYTPVSGNTYVVKKLADGGRQVVGLDTRCSAAEGSDKIEQRYLLVDGQGEIAADGSISIQWTGAGATNAYGGLVSWYFENPTLTLDADGNGAITANIGGFGSSMENPNETHPLKPRVDVEIATVRGAKLVDGKLVIEPVYAGVDYFPLNADGTRSTTSAIPAEAKAANPAWGSWPTEFTDFQYETGLSSYWHTSGLTADPNKPPLPVEISLEGSAPAYGPVFVAAPTSVNLQEGADATFTARAISVDDVELQWQVKRAGGDWTDVAGETGETLAVTDLSVADWNGASVRASATSRGETVYSSAATVTVTAPTAPTITRQPTSATIGAGSSMSLRATATGYPAPTYQWERKQSDGSWSAIAGATTANYNAGRAAYPADNGATFRVVVTNSAGSVTSDEATYTVYVEAAKLTSSPKDAFSFVGGNAFFSVGVSGAPRPTASWERSTDGITWEPVTGGEGGVLSFSALTLDQSGAQYRATISNGLGDPITSESATLTVLPAQTPPIHVWPSENLDPSIAHTINFVFGEFDERAAQGKGLYRWGIIEKDVWQPGDAPVAVSEFVSGSNVSPGGWTYFQQGLYVGADLLKAGTEYGFAMFFVPNEGNPRLPQYDVFIPITLAEAPSIAGQPADVVAPTKPVSGDAVATFSVETEGRPAPSIAWEREVGGEWVAVDGATASTLDVAYTATDDGARFRAVVDNGIGDAVTSEVATLTVGERAEITAEPVAASVVVGETATFTAAAVGTDATLQWQSRANGASEWVDVAGETGPILEVDATRTNDGTAYRLVVTSPIPATVGGDTPSVATSAPAVLTVQYAAITFTEQPSSFIAPVAPANGSAEVVFEVAATGTPAITGIQWQRATGSSWVDIDGATDASFGFAYTATDDGARFRAVVENALGETATSHIATLTVGQPVAITAQPESTTVLDGASATFSITATGTDASIRWERRAAGSSAWVTVPGATSNEIVVAAAAANDGAAYRAVVSGPIGTDIRDAALAGGSSVTSAEVTLDVAHAASITAQPADVSAPVVPASGDPVARFTVGVAGDPAPSVQWQRAAVGGDFADIEGATAATLELAYGAEDDGTRVRAVVGNGFGDAVTSDEAVLTVGVPAAVTSAPASTTVTAGTTASFTIGVVGDDVAVQWEVAAPGSTDFAPVVGASGTTIEIGVADARHGQSYRAVVTGTIPALPGAAVESITTAAAGLSLTAPEGRPDALVDGEFGDGGEVSVVSHVGNTLVLDLGADYAAQYVGTWVHSTPQWLGWQLSSNDARATVTLPANLDAGTHSVVLVDALGDAIGWVSVDIAADGEITEVTPGSVLASTGVELGGGVAAALLLLLVGGFIFVSRRRSRIV</sequence>
<feature type="signal peptide" evidence="7">
    <location>
        <begin position="1"/>
        <end position="34"/>
    </location>
</feature>
<reference evidence="10 11" key="1">
    <citation type="submission" date="2019-01" db="EMBL/GenBank/DDBJ databases">
        <title>Agromyces.</title>
        <authorList>
            <person name="Li J."/>
        </authorList>
    </citation>
    <scope>NUCLEOTIDE SEQUENCE [LARGE SCALE GENOMIC DNA]</scope>
    <source>
        <strain evidence="10 11">DSM 23870</strain>
    </source>
</reference>
<dbReference type="PROSITE" id="PS50835">
    <property type="entry name" value="IG_LIKE"/>
    <property type="match status" value="4"/>
</dbReference>
<dbReference type="GO" id="GO:0005911">
    <property type="term" value="C:cell-cell junction"/>
    <property type="evidence" value="ECO:0007669"/>
    <property type="project" value="TreeGrafter"/>
</dbReference>
<name>A0A4Q2MC77_9MICO</name>
<dbReference type="PANTHER" id="PTHR11640">
    <property type="entry name" value="NEPHRIN"/>
    <property type="match status" value="1"/>
</dbReference>
<organism evidence="10 11">
    <name type="scientific">Agromyces atrinae</name>
    <dbReference type="NCBI Taxonomy" id="592376"/>
    <lineage>
        <taxon>Bacteria</taxon>
        <taxon>Bacillati</taxon>
        <taxon>Actinomycetota</taxon>
        <taxon>Actinomycetes</taxon>
        <taxon>Micrococcales</taxon>
        <taxon>Microbacteriaceae</taxon>
        <taxon>Agromyces</taxon>
    </lineage>
</organism>
<gene>
    <name evidence="9" type="ORF">BJ972_002751</name>
    <name evidence="10" type="ORF">ESP50_00025</name>
</gene>
<dbReference type="InterPro" id="IPR007110">
    <property type="entry name" value="Ig-like_dom"/>
</dbReference>
<dbReference type="Proteomes" id="UP000581087">
    <property type="component" value="Unassembled WGS sequence"/>
</dbReference>
<feature type="domain" description="Ig-like" evidence="8">
    <location>
        <begin position="298"/>
        <end position="384"/>
    </location>
</feature>
<dbReference type="GO" id="GO:0005975">
    <property type="term" value="P:carbohydrate metabolic process"/>
    <property type="evidence" value="ECO:0007669"/>
    <property type="project" value="UniProtKB-ARBA"/>
</dbReference>
<protein>
    <recommendedName>
        <fullName evidence="8">Ig-like domain-containing protein</fullName>
    </recommendedName>
</protein>
<evidence type="ECO:0000256" key="4">
    <source>
        <dbReference type="ARBA" id="ARBA00023180"/>
    </source>
</evidence>
<dbReference type="GO" id="GO:0098609">
    <property type="term" value="P:cell-cell adhesion"/>
    <property type="evidence" value="ECO:0007669"/>
    <property type="project" value="TreeGrafter"/>
</dbReference>
<feature type="chain" id="PRO_5036119125" description="Ig-like domain-containing protein" evidence="7">
    <location>
        <begin position="35"/>
        <end position="1781"/>
    </location>
</feature>
<feature type="domain" description="Ig-like" evidence="8">
    <location>
        <begin position="745"/>
        <end position="849"/>
    </location>
</feature>
<evidence type="ECO:0000259" key="8">
    <source>
        <dbReference type="PROSITE" id="PS50835"/>
    </source>
</evidence>
<evidence type="ECO:0000313" key="10">
    <source>
        <dbReference type="EMBL" id="RXZ87632.1"/>
    </source>
</evidence>
<dbReference type="EMBL" id="SDPM01000001">
    <property type="protein sequence ID" value="RXZ87632.1"/>
    <property type="molecule type" value="Genomic_DNA"/>
</dbReference>
<feature type="domain" description="Ig-like" evidence="8">
    <location>
        <begin position="1341"/>
        <end position="1437"/>
    </location>
</feature>
<evidence type="ECO:0000256" key="2">
    <source>
        <dbReference type="ARBA" id="ARBA00023136"/>
    </source>
</evidence>
<dbReference type="Proteomes" id="UP000292686">
    <property type="component" value="Unassembled WGS sequence"/>
</dbReference>
<dbReference type="InterPro" id="IPR003599">
    <property type="entry name" value="Ig_sub"/>
</dbReference>
<evidence type="ECO:0000256" key="5">
    <source>
        <dbReference type="ARBA" id="ARBA00023319"/>
    </source>
</evidence>
<evidence type="ECO:0000256" key="3">
    <source>
        <dbReference type="ARBA" id="ARBA00023157"/>
    </source>
</evidence>